<dbReference type="InterPro" id="IPR036570">
    <property type="entry name" value="HORMA_dom_sf"/>
</dbReference>
<dbReference type="GO" id="GO:1990316">
    <property type="term" value="C:Atg1/ULK1 kinase complex"/>
    <property type="evidence" value="ECO:0007669"/>
    <property type="project" value="InterPro"/>
</dbReference>
<comment type="similarity">
    <text evidence="1 4">Belongs to the ATG13 family. Fungi subfamily.</text>
</comment>
<reference evidence="7" key="1">
    <citation type="submission" date="2020-11" db="EMBL/GenBank/DDBJ databases">
        <title>Kefir isolates.</title>
        <authorList>
            <person name="Marcisauskas S."/>
            <person name="Kim Y."/>
            <person name="Blasche S."/>
        </authorList>
    </citation>
    <scope>NUCLEOTIDE SEQUENCE</scope>
    <source>
        <strain evidence="7">Olga-1</strain>
    </source>
</reference>
<feature type="compositionally biased region" description="Low complexity" evidence="5">
    <location>
        <begin position="726"/>
        <end position="757"/>
    </location>
</feature>
<comment type="caution">
    <text evidence="7">The sequence shown here is derived from an EMBL/GenBank/DDBJ whole genome shotgun (WGS) entry which is preliminary data.</text>
</comment>
<feature type="region of interest" description="Disordered" evidence="5">
    <location>
        <begin position="787"/>
        <end position="816"/>
    </location>
</feature>
<dbReference type="InterPro" id="IPR040182">
    <property type="entry name" value="ATG13"/>
</dbReference>
<feature type="compositionally biased region" description="Basic and acidic residues" evidence="5">
    <location>
        <begin position="1008"/>
        <end position="1021"/>
    </location>
</feature>
<feature type="region of interest" description="Disordered" evidence="5">
    <location>
        <begin position="63"/>
        <end position="84"/>
    </location>
</feature>
<dbReference type="Gene3D" id="3.30.900.10">
    <property type="entry name" value="HORMA domain"/>
    <property type="match status" value="1"/>
</dbReference>
<feature type="compositionally biased region" description="Basic and acidic residues" evidence="5">
    <location>
        <begin position="787"/>
        <end position="805"/>
    </location>
</feature>
<dbReference type="GO" id="GO:0034497">
    <property type="term" value="P:protein localization to phagophore assembly site"/>
    <property type="evidence" value="ECO:0007669"/>
    <property type="project" value="TreeGrafter"/>
</dbReference>
<dbReference type="InterPro" id="IPR018731">
    <property type="entry name" value="Atg13_N"/>
</dbReference>
<dbReference type="Gene3D" id="6.10.140.1900">
    <property type="match status" value="1"/>
</dbReference>
<gene>
    <name evidence="7" type="primary">ATG13</name>
    <name evidence="7" type="ORF">C6P40_001657</name>
</gene>
<feature type="compositionally biased region" description="Basic and acidic residues" evidence="5">
    <location>
        <begin position="913"/>
        <end position="931"/>
    </location>
</feature>
<feature type="compositionally biased region" description="Polar residues" evidence="5">
    <location>
        <begin position="67"/>
        <end position="82"/>
    </location>
</feature>
<evidence type="ECO:0000256" key="3">
    <source>
        <dbReference type="ARBA" id="ARBA00023006"/>
    </source>
</evidence>
<dbReference type="GO" id="GO:0005829">
    <property type="term" value="C:cytosol"/>
    <property type="evidence" value="ECO:0007669"/>
    <property type="project" value="TreeGrafter"/>
</dbReference>
<evidence type="ECO:0000256" key="1">
    <source>
        <dbReference type="ARBA" id="ARBA00005246"/>
    </source>
</evidence>
<feature type="compositionally biased region" description="Low complexity" evidence="5">
    <location>
        <begin position="473"/>
        <end position="487"/>
    </location>
</feature>
<feature type="region of interest" description="Disordered" evidence="5">
    <location>
        <begin position="701"/>
        <end position="757"/>
    </location>
</feature>
<evidence type="ECO:0000256" key="5">
    <source>
        <dbReference type="SAM" id="MobiDB-lite"/>
    </source>
</evidence>
<dbReference type="Pfam" id="PF10033">
    <property type="entry name" value="ATG13"/>
    <property type="match status" value="1"/>
</dbReference>
<feature type="region of interest" description="Disordered" evidence="5">
    <location>
        <begin position="469"/>
        <end position="527"/>
    </location>
</feature>
<feature type="compositionally biased region" description="Basic and acidic residues" evidence="5">
    <location>
        <begin position="707"/>
        <end position="722"/>
    </location>
</feature>
<evidence type="ECO:0000256" key="2">
    <source>
        <dbReference type="ARBA" id="ARBA00013801"/>
    </source>
</evidence>
<organism evidence="7 8">
    <name type="scientific">Pichia californica</name>
    <dbReference type="NCBI Taxonomy" id="460514"/>
    <lineage>
        <taxon>Eukaryota</taxon>
        <taxon>Fungi</taxon>
        <taxon>Dikarya</taxon>
        <taxon>Ascomycota</taxon>
        <taxon>Saccharomycotina</taxon>
        <taxon>Pichiomycetes</taxon>
        <taxon>Pichiales</taxon>
        <taxon>Pichiaceae</taxon>
        <taxon>Pichia</taxon>
    </lineage>
</organism>
<dbReference type="GO" id="GO:0000423">
    <property type="term" value="P:mitophagy"/>
    <property type="evidence" value="ECO:0007669"/>
    <property type="project" value="TreeGrafter"/>
</dbReference>
<keyword evidence="3 4" id="KW-0072">Autophagy</keyword>
<feature type="domain" description="Autophagy-related protein 13 N-terminal" evidence="6">
    <location>
        <begin position="132"/>
        <end position="330"/>
    </location>
</feature>
<name>A0A9P6WRS4_9ASCO</name>
<feature type="region of interest" description="Disordered" evidence="5">
    <location>
        <begin position="359"/>
        <end position="382"/>
    </location>
</feature>
<sequence length="1054" mass="116866">MTSVQPRDILCGGAVAISINHKPQPQLSWRSTMRANNALAFITCNVWIRNSDFTVVVGAQTKRQHNSEITTDDSGNAQSWNDSDIHDNTSKKYLTDLDGNVSSFRGYNQPSIISQTSTSENKAYTGTTNTAKNITKEKQQQQQTQKQDIWFNLKTFNTHISKNDILPWYNKDVTSLPPMIVETVLDLSELNEKNKKLFIDDELITTKKKSELVLERWLIKLELENYDNDSIQLPVIYKKSIVMFRCLYTLARLLPASKLLDKNISKYIKIKTKILNGSKSLASKGRFGLSRALIPDKPDMDIVESKDLLPVLTPIGSLYLSVSYRRNCNFQVQDNDLDEEIYSRTITSANTATTTHINTETNTNKLPGGKEIPISSSANSNTDYPATSPIGNIKFRTSSTSINSLSSRRRMSVRSVSIFKTGSMASSSPPNTNYFQNVNNSISPNQGMTSSFANSNPIPVNKADSTSSVHFYNNSSDRNDNNVNSSNALITSTPGKFPSSFGSKFRSGSSRNNSLEGQLVNNNNFTPSSNPILQNFKSRNRFITSSFSDMEPNNSLYLDDDLNNFLKLLDSKPDLRISNNSSIIYQDSLSNFKTLRKNNELFSDSQLKESLAFSRSASSSPSKPPPLISYHDKKSIDPTVKLLLDNKQNFELDSSANNHYFTSAPINFSTSNHINASQNNIGNTHIPFGSLDRNLSYERSFNRARTNSRDSRESRESKDSHGSRGSRGSIGIIHGPLITSTSYSPNSNGNSGPTSHSIHSILKASATSGTSGAIATGINTVIENDDDYSKDRLTDSSHDHQKLDRISPSPTSSLPRNIMMNRVGSTGGRAHSLLRSLSVSSGGYAYQLPKSRTGSSGSISGSHLRNVLSNNLKNVSSKNSNKHGTITPEQLKDISYGQDVFDSEDDVEENKEDVEKLEGVKNESLTDDKTENISQSMNSNDDSKDGKKNISTTTVSATMHRGGNRGSLTNILRNIQRRQSSTGSGKTYDHLRINGKSGPVTLHSNDLGYERCYDNNKRNHIDDDDDDDDNDDDEEEDEEEDDLLFEMSDMNAIK</sequence>
<dbReference type="Proteomes" id="UP000697127">
    <property type="component" value="Unassembled WGS sequence"/>
</dbReference>
<evidence type="ECO:0000313" key="8">
    <source>
        <dbReference type="Proteomes" id="UP000697127"/>
    </source>
</evidence>
<evidence type="ECO:0000313" key="7">
    <source>
        <dbReference type="EMBL" id="KAG0691373.1"/>
    </source>
</evidence>
<feature type="compositionally biased region" description="Acidic residues" evidence="5">
    <location>
        <begin position="901"/>
        <end position="912"/>
    </location>
</feature>
<dbReference type="PANTHER" id="PTHR13430:SF4">
    <property type="entry name" value="AUTOPHAGY-RELATED PROTEIN 13"/>
    <property type="match status" value="1"/>
</dbReference>
<dbReference type="EMBL" id="PUHW01000002">
    <property type="protein sequence ID" value="KAG0691373.1"/>
    <property type="molecule type" value="Genomic_DNA"/>
</dbReference>
<evidence type="ECO:0000259" key="6">
    <source>
        <dbReference type="Pfam" id="PF10033"/>
    </source>
</evidence>
<keyword evidence="8" id="KW-1185">Reference proteome</keyword>
<evidence type="ECO:0000256" key="4">
    <source>
        <dbReference type="RuleBase" id="RU361214"/>
    </source>
</evidence>
<feature type="region of interest" description="Disordered" evidence="5">
    <location>
        <begin position="874"/>
        <end position="949"/>
    </location>
</feature>
<dbReference type="PANTHER" id="PTHR13430">
    <property type="match status" value="1"/>
</dbReference>
<proteinExistence type="inferred from homology"/>
<dbReference type="AlphaFoldDB" id="A0A9P6WRS4"/>
<protein>
    <recommendedName>
        <fullName evidence="2 4">Autophagy-related protein 13</fullName>
    </recommendedName>
</protein>
<feature type="compositionally biased region" description="Acidic residues" evidence="5">
    <location>
        <begin position="1022"/>
        <end position="1044"/>
    </location>
</feature>
<feature type="compositionally biased region" description="Low complexity" evidence="5">
    <location>
        <begin position="494"/>
        <end position="514"/>
    </location>
</feature>
<accession>A0A9P6WRS4</accession>
<feature type="region of interest" description="Disordered" evidence="5">
    <location>
        <begin position="978"/>
        <end position="1054"/>
    </location>
</feature>
<dbReference type="GO" id="GO:0034727">
    <property type="term" value="P:piecemeal microautophagy of the nucleus"/>
    <property type="evidence" value="ECO:0007669"/>
    <property type="project" value="TreeGrafter"/>
</dbReference>
<dbReference type="GO" id="GO:0000407">
    <property type="term" value="C:phagophore assembly site"/>
    <property type="evidence" value="ECO:0007669"/>
    <property type="project" value="TreeGrafter"/>
</dbReference>
<feature type="compositionally biased region" description="Polar residues" evidence="5">
    <location>
        <begin position="515"/>
        <end position="527"/>
    </location>
</feature>